<dbReference type="RefSeq" id="WP_026110832.1">
    <property type="nucleotide sequence ID" value="NZ_CAUQAZ010000114.1"/>
</dbReference>
<evidence type="ECO:0000256" key="1">
    <source>
        <dbReference type="SAM" id="Phobius"/>
    </source>
</evidence>
<keyword evidence="3" id="KW-1185">Reference proteome</keyword>
<reference evidence="2 3" key="1">
    <citation type="journal article" date="2017" name="Int. J. Syst. Evol. Microbiol.">
        <title>Rouxiella badensis sp. nov. and Rouxiella silvae sp. nov. isolated from peat bog soil in Germany and emendation of the genus description.</title>
        <authorList>
            <person name="Le Fleche-Mateos A."/>
            <person name="Kugler J.H."/>
            <person name="Hansen S.H."/>
            <person name="Syldatk C."/>
            <person name="Hausmann R."/>
            <person name="Lomprez F."/>
            <person name="Vandenbogaert M."/>
            <person name="Manuguerra J.C."/>
            <person name="Grimont P.A."/>
        </authorList>
    </citation>
    <scope>NUCLEOTIDE SEQUENCE [LARGE SCALE GENOMIC DNA]</scope>
    <source>
        <strain evidence="2 3">DSM 100043</strain>
    </source>
</reference>
<keyword evidence="1" id="KW-0812">Transmembrane</keyword>
<protein>
    <recommendedName>
        <fullName evidence="4">DUF1435 domain-containing protein</fullName>
    </recommendedName>
</protein>
<comment type="caution">
    <text evidence="2">The sequence shown here is derived from an EMBL/GenBank/DDBJ whole genome shotgun (WGS) entry which is preliminary data.</text>
</comment>
<dbReference type="InterPro" id="IPR009885">
    <property type="entry name" value="DUF1435"/>
</dbReference>
<evidence type="ECO:0008006" key="4">
    <source>
        <dbReference type="Google" id="ProtNLM"/>
    </source>
</evidence>
<feature type="transmembrane region" description="Helical" evidence="1">
    <location>
        <begin position="72"/>
        <end position="93"/>
    </location>
</feature>
<feature type="transmembrane region" description="Helical" evidence="1">
    <location>
        <begin position="23"/>
        <end position="41"/>
    </location>
</feature>
<evidence type="ECO:0000313" key="3">
    <source>
        <dbReference type="Proteomes" id="UP000192536"/>
    </source>
</evidence>
<sequence>MIAAIVTACGLWGVSWCLGKRLSSAWGVLLPCALLPILALANMTLEQLRYLVIIAMLATLVMLLNGTWRHYVLLPSFVALAGGLAAISVNFNLM</sequence>
<organism evidence="2 3">
    <name type="scientific">Rouxiella badensis</name>
    <dbReference type="NCBI Taxonomy" id="1646377"/>
    <lineage>
        <taxon>Bacteria</taxon>
        <taxon>Pseudomonadati</taxon>
        <taxon>Pseudomonadota</taxon>
        <taxon>Gammaproteobacteria</taxon>
        <taxon>Enterobacterales</taxon>
        <taxon>Yersiniaceae</taxon>
        <taxon>Rouxiella</taxon>
    </lineage>
</organism>
<keyword evidence="1" id="KW-1133">Transmembrane helix</keyword>
<dbReference type="GeneID" id="93567676"/>
<gene>
    <name evidence="2" type="ORF">BS640_01355</name>
</gene>
<dbReference type="EMBL" id="MRWE01000002">
    <property type="protein sequence ID" value="ORJ27146.1"/>
    <property type="molecule type" value="Genomic_DNA"/>
</dbReference>
<evidence type="ECO:0000313" key="2">
    <source>
        <dbReference type="EMBL" id="ORJ27146.1"/>
    </source>
</evidence>
<dbReference type="Proteomes" id="UP000192536">
    <property type="component" value="Unassembled WGS sequence"/>
</dbReference>
<keyword evidence="1" id="KW-0472">Membrane</keyword>
<name>A0A1X0WK44_9GAMM</name>
<feature type="transmembrane region" description="Helical" evidence="1">
    <location>
        <begin position="48"/>
        <end position="66"/>
    </location>
</feature>
<dbReference type="AlphaFoldDB" id="A0A1X0WK44"/>
<accession>A0A1X0WK44</accession>
<dbReference type="Pfam" id="PF07256">
    <property type="entry name" value="DUF1435"/>
    <property type="match status" value="1"/>
</dbReference>
<proteinExistence type="predicted"/>